<organism evidence="1 2">
    <name type="scientific">Acaulospora colombiana</name>
    <dbReference type="NCBI Taxonomy" id="27376"/>
    <lineage>
        <taxon>Eukaryota</taxon>
        <taxon>Fungi</taxon>
        <taxon>Fungi incertae sedis</taxon>
        <taxon>Mucoromycota</taxon>
        <taxon>Glomeromycotina</taxon>
        <taxon>Glomeromycetes</taxon>
        <taxon>Diversisporales</taxon>
        <taxon>Acaulosporaceae</taxon>
        <taxon>Acaulospora</taxon>
    </lineage>
</organism>
<dbReference type="EMBL" id="CAJVPT010049847">
    <property type="protein sequence ID" value="CAG8744824.1"/>
    <property type="molecule type" value="Genomic_DNA"/>
</dbReference>
<feature type="non-terminal residue" evidence="1">
    <location>
        <position position="200"/>
    </location>
</feature>
<gene>
    <name evidence="1" type="ORF">ACOLOM_LOCUS12376</name>
</gene>
<comment type="caution">
    <text evidence="1">The sequence shown here is derived from an EMBL/GenBank/DDBJ whole genome shotgun (WGS) entry which is preliminary data.</text>
</comment>
<dbReference type="Proteomes" id="UP000789525">
    <property type="component" value="Unassembled WGS sequence"/>
</dbReference>
<name>A0ACA9QBM2_9GLOM</name>
<protein>
    <submittedName>
        <fullName evidence="1">17600_t:CDS:1</fullName>
    </submittedName>
</protein>
<keyword evidence="2" id="KW-1185">Reference proteome</keyword>
<proteinExistence type="predicted"/>
<evidence type="ECO:0000313" key="2">
    <source>
        <dbReference type="Proteomes" id="UP000789525"/>
    </source>
</evidence>
<reference evidence="1" key="1">
    <citation type="submission" date="2021-06" db="EMBL/GenBank/DDBJ databases">
        <authorList>
            <person name="Kallberg Y."/>
            <person name="Tangrot J."/>
            <person name="Rosling A."/>
        </authorList>
    </citation>
    <scope>NUCLEOTIDE SEQUENCE</scope>
    <source>
        <strain evidence="1">CL356</strain>
    </source>
</reference>
<feature type="non-terminal residue" evidence="1">
    <location>
        <position position="1"/>
    </location>
</feature>
<accession>A0ACA9QBM2</accession>
<sequence length="200" mass="22328">QTHIFPEIRVDAIKVLELLLDVIPEVVVSQGSSGHGERVLNGYLGLLVSTSSRSESAHGGIFTGSISQRSIPAKRKYREQPLTQDLPIEVDEQIEDRKTPSTPFIWNNDQMMECHPWGEDELVNAIEAVSLPRESSNSSKMNDIIPIAEKFLHQFLVDMCLEYGPSTLLDLGGSAKDKLELRLLHAILKLAHALYLPMLM</sequence>
<evidence type="ECO:0000313" key="1">
    <source>
        <dbReference type="EMBL" id="CAG8744824.1"/>
    </source>
</evidence>